<evidence type="ECO:0000313" key="3">
    <source>
        <dbReference type="Proteomes" id="UP000184073"/>
    </source>
</evidence>
<reference evidence="3" key="1">
    <citation type="journal article" date="2017" name="Genome Biol.">
        <title>Comparative genomics reveals high biological diversity and specific adaptations in the industrially and medically important fungal genus Aspergillus.</title>
        <authorList>
            <person name="de Vries R.P."/>
            <person name="Riley R."/>
            <person name="Wiebenga A."/>
            <person name="Aguilar-Osorio G."/>
            <person name="Amillis S."/>
            <person name="Uchima C.A."/>
            <person name="Anderluh G."/>
            <person name="Asadollahi M."/>
            <person name="Askin M."/>
            <person name="Barry K."/>
            <person name="Battaglia E."/>
            <person name="Bayram O."/>
            <person name="Benocci T."/>
            <person name="Braus-Stromeyer S.A."/>
            <person name="Caldana C."/>
            <person name="Canovas D."/>
            <person name="Cerqueira G.C."/>
            <person name="Chen F."/>
            <person name="Chen W."/>
            <person name="Choi C."/>
            <person name="Clum A."/>
            <person name="Dos Santos R.A."/>
            <person name="Damasio A.R."/>
            <person name="Diallinas G."/>
            <person name="Emri T."/>
            <person name="Fekete E."/>
            <person name="Flipphi M."/>
            <person name="Freyberg S."/>
            <person name="Gallo A."/>
            <person name="Gournas C."/>
            <person name="Habgood R."/>
            <person name="Hainaut M."/>
            <person name="Harispe M.L."/>
            <person name="Henrissat B."/>
            <person name="Hilden K.S."/>
            <person name="Hope R."/>
            <person name="Hossain A."/>
            <person name="Karabika E."/>
            <person name="Karaffa L."/>
            <person name="Karanyi Z."/>
            <person name="Krasevec N."/>
            <person name="Kuo A."/>
            <person name="Kusch H."/>
            <person name="LaButti K."/>
            <person name="Lagendijk E.L."/>
            <person name="Lapidus A."/>
            <person name="Levasseur A."/>
            <person name="Lindquist E."/>
            <person name="Lipzen A."/>
            <person name="Logrieco A.F."/>
            <person name="MacCabe A."/>
            <person name="Maekelae M.R."/>
            <person name="Malavazi I."/>
            <person name="Melin P."/>
            <person name="Meyer V."/>
            <person name="Mielnichuk N."/>
            <person name="Miskei M."/>
            <person name="Molnar A.P."/>
            <person name="Mule G."/>
            <person name="Ngan C.Y."/>
            <person name="Orejas M."/>
            <person name="Orosz E."/>
            <person name="Ouedraogo J.P."/>
            <person name="Overkamp K.M."/>
            <person name="Park H.-S."/>
            <person name="Perrone G."/>
            <person name="Piumi F."/>
            <person name="Punt P.J."/>
            <person name="Ram A.F."/>
            <person name="Ramon A."/>
            <person name="Rauscher S."/>
            <person name="Record E."/>
            <person name="Riano-Pachon D.M."/>
            <person name="Robert V."/>
            <person name="Roehrig J."/>
            <person name="Ruller R."/>
            <person name="Salamov A."/>
            <person name="Salih N.S."/>
            <person name="Samson R.A."/>
            <person name="Sandor E."/>
            <person name="Sanguinetti M."/>
            <person name="Schuetze T."/>
            <person name="Sepcic K."/>
            <person name="Shelest E."/>
            <person name="Sherlock G."/>
            <person name="Sophianopoulou V."/>
            <person name="Squina F.M."/>
            <person name="Sun H."/>
            <person name="Susca A."/>
            <person name="Todd R.B."/>
            <person name="Tsang A."/>
            <person name="Unkles S.E."/>
            <person name="van de Wiele N."/>
            <person name="van Rossen-Uffink D."/>
            <person name="Oliveira J.V."/>
            <person name="Vesth T.C."/>
            <person name="Visser J."/>
            <person name="Yu J.-H."/>
            <person name="Zhou M."/>
            <person name="Andersen M.R."/>
            <person name="Archer D.B."/>
            <person name="Baker S.E."/>
            <person name="Benoit I."/>
            <person name="Brakhage A.A."/>
            <person name="Braus G.H."/>
            <person name="Fischer R."/>
            <person name="Frisvad J.C."/>
            <person name="Goldman G.H."/>
            <person name="Houbraken J."/>
            <person name="Oakley B."/>
            <person name="Pocsi I."/>
            <person name="Scazzocchio C."/>
            <person name="Seiboth B."/>
            <person name="vanKuyk P.A."/>
            <person name="Wortman J."/>
            <person name="Dyer P.S."/>
            <person name="Grigoriev I.V."/>
        </authorList>
    </citation>
    <scope>NUCLEOTIDE SEQUENCE [LARGE SCALE GENOMIC DNA]</scope>
    <source>
        <strain evidence="3">CBS 583.65</strain>
    </source>
</reference>
<dbReference type="VEuPathDB" id="FungiDB:ASPVEDRAFT_264274"/>
<keyword evidence="1" id="KW-1133">Transmembrane helix</keyword>
<feature type="transmembrane region" description="Helical" evidence="1">
    <location>
        <begin position="25"/>
        <end position="46"/>
    </location>
</feature>
<dbReference type="STRING" id="1036611.A0A1L9P6D9"/>
<keyword evidence="1" id="KW-0812">Transmembrane</keyword>
<accession>A0A1L9P6D9</accession>
<dbReference type="EMBL" id="KV878125">
    <property type="protein sequence ID" value="OJI96993.1"/>
    <property type="molecule type" value="Genomic_DNA"/>
</dbReference>
<dbReference type="GeneID" id="63725415"/>
<dbReference type="Proteomes" id="UP000184073">
    <property type="component" value="Unassembled WGS sequence"/>
</dbReference>
<dbReference type="AlphaFoldDB" id="A0A1L9P6D9"/>
<sequence>MVHYYWGLNIASPALGSAGPLMKKICYGLGLPGLVGSTLLDIHFAAKYIFVRILRNSIHLTSNYLIHWSTWLGCTFSCTVIAYLIASGIPVFSGQVSCWSTARNAPILPAYGVYVVVR</sequence>
<name>A0A1L9P6D9_ASPVE</name>
<evidence type="ECO:0000313" key="2">
    <source>
        <dbReference type="EMBL" id="OJI96993.1"/>
    </source>
</evidence>
<keyword evidence="3" id="KW-1185">Reference proteome</keyword>
<proteinExistence type="predicted"/>
<dbReference type="OrthoDB" id="40134at2759"/>
<evidence type="ECO:0000256" key="1">
    <source>
        <dbReference type="SAM" id="Phobius"/>
    </source>
</evidence>
<protein>
    <submittedName>
        <fullName evidence="2">Uncharacterized protein</fullName>
    </submittedName>
</protein>
<organism evidence="2 3">
    <name type="scientific">Aspergillus versicolor CBS 583.65</name>
    <dbReference type="NCBI Taxonomy" id="1036611"/>
    <lineage>
        <taxon>Eukaryota</taxon>
        <taxon>Fungi</taxon>
        <taxon>Dikarya</taxon>
        <taxon>Ascomycota</taxon>
        <taxon>Pezizomycotina</taxon>
        <taxon>Eurotiomycetes</taxon>
        <taxon>Eurotiomycetidae</taxon>
        <taxon>Eurotiales</taxon>
        <taxon>Aspergillaceae</taxon>
        <taxon>Aspergillus</taxon>
        <taxon>Aspergillus subgen. Nidulantes</taxon>
    </lineage>
</organism>
<dbReference type="RefSeq" id="XP_040662756.1">
    <property type="nucleotide sequence ID" value="XM_040809904.1"/>
</dbReference>
<gene>
    <name evidence="2" type="ORF">ASPVEDRAFT_264274</name>
</gene>
<feature type="transmembrane region" description="Helical" evidence="1">
    <location>
        <begin position="66"/>
        <end position="86"/>
    </location>
</feature>
<keyword evidence="1" id="KW-0472">Membrane</keyword>